<dbReference type="PANTHER" id="PTHR43707">
    <property type="entry name" value="HISTIDYL-TRNA SYNTHETASE"/>
    <property type="match status" value="1"/>
</dbReference>
<keyword evidence="3" id="KW-0328">Glycosyltransferase</keyword>
<feature type="domain" description="Class II Histidinyl-tRNA synthetase (HisRS)-like catalytic core" evidence="2">
    <location>
        <begin position="231"/>
        <end position="353"/>
    </location>
</feature>
<dbReference type="InterPro" id="IPR004516">
    <property type="entry name" value="HisRS/HisZ"/>
</dbReference>
<gene>
    <name evidence="3" type="ORF">J2R99_000706</name>
</gene>
<keyword evidence="1" id="KW-0368">Histidine biosynthesis</keyword>
<protein>
    <submittedName>
        <fullName evidence="3">ATP phosphoribosyltransferase regulatory subunit</fullName>
    </submittedName>
</protein>
<dbReference type="InterPro" id="IPR045864">
    <property type="entry name" value="aa-tRNA-synth_II/BPL/LPL"/>
</dbReference>
<comment type="caution">
    <text evidence="3">The sequence shown here is derived from an EMBL/GenBank/DDBJ whole genome shotgun (WGS) entry which is preliminary data.</text>
</comment>
<dbReference type="Pfam" id="PF13393">
    <property type="entry name" value="tRNA-synt_His"/>
    <property type="match status" value="2"/>
</dbReference>
<dbReference type="InterPro" id="IPR041715">
    <property type="entry name" value="HisRS-like_core"/>
</dbReference>
<proteinExistence type="predicted"/>
<keyword evidence="3" id="KW-0808">Transferase</keyword>
<dbReference type="EMBL" id="JAUSUK010000001">
    <property type="protein sequence ID" value="MDQ0324857.1"/>
    <property type="molecule type" value="Genomic_DNA"/>
</dbReference>
<name>A0ABU0C3N5_9BRAD</name>
<dbReference type="SUPFAM" id="SSF55681">
    <property type="entry name" value="Class II aaRS and biotin synthetases"/>
    <property type="match status" value="1"/>
</dbReference>
<organism evidence="3 4">
    <name type="scientific">Rhodopseudomonas julia</name>
    <dbReference type="NCBI Taxonomy" id="200617"/>
    <lineage>
        <taxon>Bacteria</taxon>
        <taxon>Pseudomonadati</taxon>
        <taxon>Pseudomonadota</taxon>
        <taxon>Alphaproteobacteria</taxon>
        <taxon>Hyphomicrobiales</taxon>
        <taxon>Nitrobacteraceae</taxon>
        <taxon>Rhodopseudomonas</taxon>
    </lineage>
</organism>
<keyword evidence="1" id="KW-0028">Amino-acid biosynthesis</keyword>
<dbReference type="PANTHER" id="PTHR43707:SF1">
    <property type="entry name" value="HISTIDINE--TRNA LIGASE, MITOCHONDRIAL-RELATED"/>
    <property type="match status" value="1"/>
</dbReference>
<accession>A0ABU0C3N5</accession>
<dbReference type="GO" id="GO:0016757">
    <property type="term" value="F:glycosyltransferase activity"/>
    <property type="evidence" value="ECO:0007669"/>
    <property type="project" value="UniProtKB-KW"/>
</dbReference>
<sequence length="367" mass="40201">MSLRPLFEGAGGRLLDLPVLHAADPFLETAGEDIRRRMFVTEGPSGERLALRPDFTIPVCLHHLCSGAEVGRYFYEGVVFRRHDRGSAERAETGFEVIGEAERANVDAELLALAVEGVRRTGLAGMRLRIGDIGLFTALLSALELPQAWRQRFRRAFGADRRIEALIARFEETASASAPSMLEPDLEKAAGDQDQEALTALLAERFEAQGYQAYASRAPEEIAARFLEQRALYETEIAPEKVAVLKAFLTLEATPQDLPGRLAEFGRRFGVDLKEPGARLERRLQKLELRSSGLEVVFEAGFGRPLDYYTGIVFEIRDAATGRTAAGGGRYDRLLEMLGADRSIPAAGFTIDLGEARAIGGMFGGPS</sequence>
<keyword evidence="4" id="KW-1185">Reference proteome</keyword>
<dbReference type="Proteomes" id="UP001230253">
    <property type="component" value="Unassembled WGS sequence"/>
</dbReference>
<evidence type="ECO:0000256" key="1">
    <source>
        <dbReference type="ARBA" id="ARBA00023102"/>
    </source>
</evidence>
<dbReference type="PIRSF" id="PIRSF001549">
    <property type="entry name" value="His-tRNA_synth"/>
    <property type="match status" value="1"/>
</dbReference>
<reference evidence="3 4" key="1">
    <citation type="submission" date="2023-07" db="EMBL/GenBank/DDBJ databases">
        <title>Genomic Encyclopedia of Type Strains, Phase IV (KMG-IV): sequencing the most valuable type-strain genomes for metagenomic binning, comparative biology and taxonomic classification.</title>
        <authorList>
            <person name="Goeker M."/>
        </authorList>
    </citation>
    <scope>NUCLEOTIDE SEQUENCE [LARGE SCALE GENOMIC DNA]</scope>
    <source>
        <strain evidence="3 4">DSM 11549</strain>
    </source>
</reference>
<dbReference type="RefSeq" id="WP_307153110.1">
    <property type="nucleotide sequence ID" value="NZ_JAUSUK010000001.1"/>
</dbReference>
<feature type="domain" description="Class II Histidinyl-tRNA synthetase (HisRS)-like catalytic core" evidence="2">
    <location>
        <begin position="3"/>
        <end position="191"/>
    </location>
</feature>
<evidence type="ECO:0000313" key="3">
    <source>
        <dbReference type="EMBL" id="MDQ0324857.1"/>
    </source>
</evidence>
<evidence type="ECO:0000313" key="4">
    <source>
        <dbReference type="Proteomes" id="UP001230253"/>
    </source>
</evidence>
<dbReference type="Gene3D" id="3.30.930.10">
    <property type="entry name" value="Bira Bifunctional Protein, Domain 2"/>
    <property type="match status" value="2"/>
</dbReference>
<evidence type="ECO:0000259" key="2">
    <source>
        <dbReference type="Pfam" id="PF13393"/>
    </source>
</evidence>